<dbReference type="KEGG" id="tsin:OXH18_18800"/>
<dbReference type="SUPFAM" id="SSF52821">
    <property type="entry name" value="Rhodanese/Cell cycle control phosphatase"/>
    <property type="match status" value="1"/>
</dbReference>
<dbReference type="Gene3D" id="3.40.250.10">
    <property type="entry name" value="Rhodanese-like domain"/>
    <property type="match status" value="1"/>
</dbReference>
<dbReference type="PANTHER" id="PTHR43031">
    <property type="entry name" value="FAD-DEPENDENT OXIDOREDUCTASE"/>
    <property type="match status" value="1"/>
</dbReference>
<dbReference type="AlphaFoldDB" id="A0A9E8ZC52"/>
<dbReference type="EMBL" id="CP113797">
    <property type="protein sequence ID" value="WAL59204.1"/>
    <property type="molecule type" value="Genomic_DNA"/>
</dbReference>
<dbReference type="SMART" id="SM00450">
    <property type="entry name" value="RHOD"/>
    <property type="match status" value="1"/>
</dbReference>
<dbReference type="Proteomes" id="UP001163152">
    <property type="component" value="Chromosome"/>
</dbReference>
<protein>
    <submittedName>
        <fullName evidence="2">Rhodanese-like domain-containing protein</fullName>
    </submittedName>
</protein>
<dbReference type="CDD" id="cd00158">
    <property type="entry name" value="RHOD"/>
    <property type="match status" value="1"/>
</dbReference>
<organism evidence="2 3">
    <name type="scientific">Thermocoleostomius sinensis A174</name>
    <dbReference type="NCBI Taxonomy" id="2016057"/>
    <lineage>
        <taxon>Bacteria</taxon>
        <taxon>Bacillati</taxon>
        <taxon>Cyanobacteriota</taxon>
        <taxon>Cyanophyceae</taxon>
        <taxon>Oculatellales</taxon>
        <taxon>Oculatellaceae</taxon>
        <taxon>Thermocoleostomius</taxon>
    </lineage>
</organism>
<dbReference type="Pfam" id="PF00581">
    <property type="entry name" value="Rhodanese"/>
    <property type="match status" value="1"/>
</dbReference>
<feature type="domain" description="Rhodanese" evidence="1">
    <location>
        <begin position="37"/>
        <end position="125"/>
    </location>
</feature>
<dbReference type="InterPro" id="IPR050229">
    <property type="entry name" value="GlpE_sulfurtransferase"/>
</dbReference>
<evidence type="ECO:0000259" key="1">
    <source>
        <dbReference type="PROSITE" id="PS50206"/>
    </source>
</evidence>
<evidence type="ECO:0000313" key="3">
    <source>
        <dbReference type="Proteomes" id="UP001163152"/>
    </source>
</evidence>
<accession>A0A9E8ZC52</accession>
<dbReference type="InterPro" id="IPR036873">
    <property type="entry name" value="Rhodanese-like_dom_sf"/>
</dbReference>
<name>A0A9E8ZC52_9CYAN</name>
<gene>
    <name evidence="2" type="ORF">OXH18_18800</name>
</gene>
<dbReference type="PROSITE" id="PS50206">
    <property type="entry name" value="RHODANESE_3"/>
    <property type="match status" value="1"/>
</dbReference>
<evidence type="ECO:0000313" key="2">
    <source>
        <dbReference type="EMBL" id="WAL59204.1"/>
    </source>
</evidence>
<reference evidence="2" key="1">
    <citation type="submission" date="2022-12" db="EMBL/GenBank/DDBJ databases">
        <title>Polyphasic identification of a Novel Hot-Spring Cyanobacterium Ocullathermofonsia sinensis gen nov. sp. nov. and Genomic Insights on its Adaptations to the Thermal Habitat.</title>
        <authorList>
            <person name="Daroch M."/>
            <person name="Tang J."/>
            <person name="Jiang Y."/>
        </authorList>
    </citation>
    <scope>NUCLEOTIDE SEQUENCE</scope>
    <source>
        <strain evidence="2">PKUAC-SCTA174</strain>
    </source>
</reference>
<keyword evidence="3" id="KW-1185">Reference proteome</keyword>
<dbReference type="PANTHER" id="PTHR43031:SF1">
    <property type="entry name" value="PYRIDINE NUCLEOTIDE-DISULPHIDE OXIDOREDUCTASE"/>
    <property type="match status" value="1"/>
</dbReference>
<dbReference type="InterPro" id="IPR001763">
    <property type="entry name" value="Rhodanese-like_dom"/>
</dbReference>
<sequence length="147" mass="17206">MSPLKPLAWAIVKQLIRWRFPTVQFLSTQELAAWLEQPSPPLLLDARTPEEYHVSHLAQAQLVTADWQTHLEAVPPKQTPIVVYCSVGYRSAQVTQQLQQQGYSQVFNLEGSIFQWANEHRPLYQADRRVQTVHPYNQYWQWLLDKP</sequence>
<proteinExistence type="predicted"/>
<dbReference type="RefSeq" id="WP_268608874.1">
    <property type="nucleotide sequence ID" value="NZ_CP113797.1"/>
</dbReference>